<feature type="compositionally biased region" description="Basic residues" evidence="1">
    <location>
        <begin position="103"/>
        <end position="115"/>
    </location>
</feature>
<accession>A0A2P5YM34</accession>
<name>A0A2P5YM34_GOSBA</name>
<reference evidence="2 3" key="1">
    <citation type="submission" date="2015-01" db="EMBL/GenBank/DDBJ databases">
        <title>Genome of allotetraploid Gossypium barbadense reveals genomic plasticity and fiber elongation in cotton evolution.</title>
        <authorList>
            <person name="Chen X."/>
            <person name="Liu X."/>
            <person name="Zhao B."/>
            <person name="Zheng H."/>
            <person name="Hu Y."/>
            <person name="Lu G."/>
            <person name="Yang C."/>
            <person name="Chen J."/>
            <person name="Shan C."/>
            <person name="Zhang L."/>
            <person name="Zhou Y."/>
            <person name="Wang L."/>
            <person name="Guo W."/>
            <person name="Bai Y."/>
            <person name="Ruan J."/>
            <person name="Shangguan X."/>
            <person name="Mao Y."/>
            <person name="Jiang J."/>
            <person name="Zhu Y."/>
            <person name="Lei J."/>
            <person name="Kang H."/>
            <person name="Chen S."/>
            <person name="He X."/>
            <person name="Wang R."/>
            <person name="Wang Y."/>
            <person name="Chen J."/>
            <person name="Wang L."/>
            <person name="Yu S."/>
            <person name="Wang B."/>
            <person name="Wei J."/>
            <person name="Song S."/>
            <person name="Lu X."/>
            <person name="Gao Z."/>
            <person name="Gu W."/>
            <person name="Deng X."/>
            <person name="Ma D."/>
            <person name="Wang S."/>
            <person name="Liang W."/>
            <person name="Fang L."/>
            <person name="Cai C."/>
            <person name="Zhu X."/>
            <person name="Zhou B."/>
            <person name="Zhang Y."/>
            <person name="Chen Z."/>
            <person name="Xu S."/>
            <person name="Zhu R."/>
            <person name="Wang S."/>
            <person name="Zhang T."/>
            <person name="Zhao G."/>
        </authorList>
    </citation>
    <scope>NUCLEOTIDE SEQUENCE [LARGE SCALE GENOMIC DNA]</scope>
    <source>
        <strain evidence="3">cv. Xinhai21</strain>
        <tissue evidence="2">Leaf</tissue>
    </source>
</reference>
<protein>
    <recommendedName>
        <fullName evidence="4">SAGA-associated factor 11</fullName>
    </recommendedName>
</protein>
<evidence type="ECO:0000256" key="1">
    <source>
        <dbReference type="SAM" id="MobiDB-lite"/>
    </source>
</evidence>
<sequence>MAVMARLLEAGSISPSIAEEVGNKKLAAQYIYRELHEADEANLLDEEDMHVFGLKPMTDPLNLVCCNACKKPVKASQYAAHAELCRSLKITEEIILELDGNTGHRKPPRKERKKSVAAYANQPTLAGDQERSEIIDADDDPTASESLVDGQIGMTSSLTMHVKRNSTCIDMGYLMDGSGISPQNTDQSASLVPPSTKRFKLLAGNRLPFPDDPKTASGVKNILNSHDLYASKDSPIGTVSRSETPNVNCKLTKDSPAPLSTKMYYSQRNSRLRLALSHQYFITSTKELYSEMANRQVSKQSTMMLRDSSQGGCPLEQADNLLTKKPESSLQKPDQVLAQISELCSSKSEVCLPSNDFSNPHPVDIIPRPQADSVGLTRSKYVPEHHTFAGNSDKLLGPLQPPNGSVPVIMKDGRTVTRSVPWFSHKLMQGFPYHLQMQFTMVVFDSNRFGQPIVFVRKVY</sequence>
<dbReference type="PANTHER" id="PTHR47805:SF1">
    <property type="entry name" value="SAGA-ASSOCIATED FACTOR 73"/>
    <property type="match status" value="1"/>
</dbReference>
<proteinExistence type="predicted"/>
<dbReference type="AlphaFoldDB" id="A0A2P5YM34"/>
<dbReference type="EMBL" id="KZ663011">
    <property type="protein sequence ID" value="PPS16643.1"/>
    <property type="molecule type" value="Genomic_DNA"/>
</dbReference>
<dbReference type="Proteomes" id="UP000239757">
    <property type="component" value="Unassembled WGS sequence"/>
</dbReference>
<feature type="region of interest" description="Disordered" evidence="1">
    <location>
        <begin position="100"/>
        <end position="131"/>
    </location>
</feature>
<dbReference type="GO" id="GO:0000124">
    <property type="term" value="C:SAGA complex"/>
    <property type="evidence" value="ECO:0007669"/>
    <property type="project" value="InterPro"/>
</dbReference>
<evidence type="ECO:0008006" key="4">
    <source>
        <dbReference type="Google" id="ProtNLM"/>
    </source>
</evidence>
<gene>
    <name evidence="2" type="ORF">GOBAR_AA03934</name>
</gene>
<dbReference type="OrthoDB" id="21678at2759"/>
<evidence type="ECO:0000313" key="2">
    <source>
        <dbReference type="EMBL" id="PPS16643.1"/>
    </source>
</evidence>
<evidence type="ECO:0000313" key="3">
    <source>
        <dbReference type="Proteomes" id="UP000239757"/>
    </source>
</evidence>
<organism evidence="2 3">
    <name type="scientific">Gossypium barbadense</name>
    <name type="common">Sea Island cotton</name>
    <name type="synonym">Hibiscus barbadensis</name>
    <dbReference type="NCBI Taxonomy" id="3634"/>
    <lineage>
        <taxon>Eukaryota</taxon>
        <taxon>Viridiplantae</taxon>
        <taxon>Streptophyta</taxon>
        <taxon>Embryophyta</taxon>
        <taxon>Tracheophyta</taxon>
        <taxon>Spermatophyta</taxon>
        <taxon>Magnoliopsida</taxon>
        <taxon>eudicotyledons</taxon>
        <taxon>Gunneridae</taxon>
        <taxon>Pentapetalae</taxon>
        <taxon>rosids</taxon>
        <taxon>malvids</taxon>
        <taxon>Malvales</taxon>
        <taxon>Malvaceae</taxon>
        <taxon>Malvoideae</taxon>
        <taxon>Gossypium</taxon>
    </lineage>
</organism>
<dbReference type="InterPro" id="IPR037804">
    <property type="entry name" value="SGF73"/>
</dbReference>
<dbReference type="PANTHER" id="PTHR47805">
    <property type="entry name" value="SAGA-ASSOCIATED FACTOR 73"/>
    <property type="match status" value="1"/>
</dbReference>